<reference evidence="2" key="1">
    <citation type="journal article" date="2021" name="Sci. Adv.">
        <title>The American lobster genome reveals insights on longevity, neural, and immune adaptations.</title>
        <authorList>
            <person name="Polinski J.M."/>
            <person name="Zimin A.V."/>
            <person name="Clark K.F."/>
            <person name="Kohn A.B."/>
            <person name="Sadowski N."/>
            <person name="Timp W."/>
            <person name="Ptitsyn A."/>
            <person name="Khanna P."/>
            <person name="Romanova D.Y."/>
            <person name="Williams P."/>
            <person name="Greenwood S.J."/>
            <person name="Moroz L.L."/>
            <person name="Walt D.R."/>
            <person name="Bodnar A.G."/>
        </authorList>
    </citation>
    <scope>NUCLEOTIDE SEQUENCE</scope>
    <source>
        <strain evidence="2">GMGI-L3</strain>
    </source>
</reference>
<dbReference type="EMBL" id="JAHLQT010024959">
    <property type="protein sequence ID" value="KAG7164705.1"/>
    <property type="molecule type" value="Genomic_DNA"/>
</dbReference>
<gene>
    <name evidence="2" type="ORF">Hamer_G005105</name>
</gene>
<protein>
    <submittedName>
        <fullName evidence="2">Uncharacterized protein</fullName>
    </submittedName>
</protein>
<evidence type="ECO:0000313" key="3">
    <source>
        <dbReference type="Proteomes" id="UP000747542"/>
    </source>
</evidence>
<dbReference type="Proteomes" id="UP000747542">
    <property type="component" value="Unassembled WGS sequence"/>
</dbReference>
<sequence>MVHHPQKVIPVALTIFLKGVIPLTIVLKWVIVSPFVL</sequence>
<evidence type="ECO:0000313" key="2">
    <source>
        <dbReference type="EMBL" id="KAG7164705.1"/>
    </source>
</evidence>
<keyword evidence="3" id="KW-1185">Reference proteome</keyword>
<keyword evidence="1" id="KW-0812">Transmembrane</keyword>
<feature type="transmembrane region" description="Helical" evidence="1">
    <location>
        <begin position="12"/>
        <end position="31"/>
    </location>
</feature>
<dbReference type="AlphaFoldDB" id="A0A8J5MUC3"/>
<organism evidence="2 3">
    <name type="scientific">Homarus americanus</name>
    <name type="common">American lobster</name>
    <dbReference type="NCBI Taxonomy" id="6706"/>
    <lineage>
        <taxon>Eukaryota</taxon>
        <taxon>Metazoa</taxon>
        <taxon>Ecdysozoa</taxon>
        <taxon>Arthropoda</taxon>
        <taxon>Crustacea</taxon>
        <taxon>Multicrustacea</taxon>
        <taxon>Malacostraca</taxon>
        <taxon>Eumalacostraca</taxon>
        <taxon>Eucarida</taxon>
        <taxon>Decapoda</taxon>
        <taxon>Pleocyemata</taxon>
        <taxon>Astacidea</taxon>
        <taxon>Nephropoidea</taxon>
        <taxon>Nephropidae</taxon>
        <taxon>Homarus</taxon>
    </lineage>
</organism>
<comment type="caution">
    <text evidence="2">The sequence shown here is derived from an EMBL/GenBank/DDBJ whole genome shotgun (WGS) entry which is preliminary data.</text>
</comment>
<keyword evidence="1" id="KW-1133">Transmembrane helix</keyword>
<proteinExistence type="predicted"/>
<accession>A0A8J5MUC3</accession>
<evidence type="ECO:0000256" key="1">
    <source>
        <dbReference type="SAM" id="Phobius"/>
    </source>
</evidence>
<name>A0A8J5MUC3_HOMAM</name>
<keyword evidence="1" id="KW-0472">Membrane</keyword>